<keyword evidence="2" id="KW-0999">Mitochondrion inner membrane</keyword>
<dbReference type="GO" id="GO:0061617">
    <property type="term" value="C:MICOS complex"/>
    <property type="evidence" value="ECO:0007669"/>
    <property type="project" value="InterPro"/>
</dbReference>
<proteinExistence type="predicted"/>
<evidence type="ECO:0000256" key="4">
    <source>
        <dbReference type="ARBA" id="ARBA00023136"/>
    </source>
</evidence>
<evidence type="ECO:0000256" key="7">
    <source>
        <dbReference type="ARBA" id="ARBA00034476"/>
    </source>
</evidence>
<accession>A0AB34H681</accession>
<protein>
    <submittedName>
        <fullName evidence="9">Uncharacterized protein</fullName>
    </submittedName>
</protein>
<dbReference type="InterPro" id="IPR007964">
    <property type="entry name" value="MIC19/MIC25"/>
</dbReference>
<dbReference type="AlphaFoldDB" id="A0AB34H681"/>
<evidence type="ECO:0000256" key="8">
    <source>
        <dbReference type="SAM" id="MobiDB-lite"/>
    </source>
</evidence>
<gene>
    <name evidence="9" type="ORF">J1605_006415</name>
</gene>
<keyword evidence="4" id="KW-0472">Membrane</keyword>
<keyword evidence="10" id="KW-1185">Reference proteome</keyword>
<evidence type="ECO:0000313" key="9">
    <source>
        <dbReference type="EMBL" id="KAJ8786195.1"/>
    </source>
</evidence>
<feature type="region of interest" description="Disordered" evidence="8">
    <location>
        <begin position="52"/>
        <end position="72"/>
    </location>
</feature>
<evidence type="ECO:0000256" key="3">
    <source>
        <dbReference type="ARBA" id="ARBA00023128"/>
    </source>
</evidence>
<keyword evidence="5" id="KW-1015">Disulfide bond</keyword>
<evidence type="ECO:0000313" key="10">
    <source>
        <dbReference type="Proteomes" id="UP001159641"/>
    </source>
</evidence>
<evidence type="ECO:0000256" key="6">
    <source>
        <dbReference type="ARBA" id="ARBA00023288"/>
    </source>
</evidence>
<keyword evidence="3" id="KW-0496">Mitochondrion</keyword>
<evidence type="ECO:0000256" key="1">
    <source>
        <dbReference type="ARBA" id="ARBA00022707"/>
    </source>
</evidence>
<dbReference type="EMBL" id="JAIQCJ010001995">
    <property type="protein sequence ID" value="KAJ8786195.1"/>
    <property type="molecule type" value="Genomic_DNA"/>
</dbReference>
<organism evidence="9 10">
    <name type="scientific">Eschrichtius robustus</name>
    <name type="common">California gray whale</name>
    <name type="synonym">Eschrichtius gibbosus</name>
    <dbReference type="NCBI Taxonomy" id="9764"/>
    <lineage>
        <taxon>Eukaryota</taxon>
        <taxon>Metazoa</taxon>
        <taxon>Chordata</taxon>
        <taxon>Craniata</taxon>
        <taxon>Vertebrata</taxon>
        <taxon>Euteleostomi</taxon>
        <taxon>Mammalia</taxon>
        <taxon>Eutheria</taxon>
        <taxon>Laurasiatheria</taxon>
        <taxon>Artiodactyla</taxon>
        <taxon>Whippomorpha</taxon>
        <taxon>Cetacea</taxon>
        <taxon>Mysticeti</taxon>
        <taxon>Eschrichtiidae</taxon>
        <taxon>Eschrichtius</taxon>
    </lineage>
</organism>
<comment type="caution">
    <text evidence="9">The sequence shown here is derived from an EMBL/GenBank/DDBJ whole genome shotgun (WGS) entry which is preliminary data.</text>
</comment>
<dbReference type="Proteomes" id="UP001159641">
    <property type="component" value="Unassembled WGS sequence"/>
</dbReference>
<keyword evidence="6" id="KW-0449">Lipoprotein</keyword>
<sequence length="204" mass="21663">MVDTSWVLGAGTGLGWASASGLSWRQSHPKALKAIGLRPLSSVPRGHLRRAAHNTREAGSMGVDKQAGARQKARPLPLELPPLAPVIAAHQDLGFTPGPKLGDAGELESREAELRRCDALYKEQLGRLERQRGPVLVPVSPNQILKPCLCARHFPAAQPAGASALLALLPGLAIRPMAPVPCREHRAEVTFVPFPEITCTGALG</sequence>
<reference evidence="9 10" key="1">
    <citation type="submission" date="2022-11" db="EMBL/GenBank/DDBJ databases">
        <title>Whole genome sequence of Eschrichtius robustus ER-17-0199.</title>
        <authorList>
            <person name="Bruniche-Olsen A."/>
            <person name="Black A.N."/>
            <person name="Fields C.J."/>
            <person name="Walden K."/>
            <person name="Dewoody J.A."/>
        </authorList>
    </citation>
    <scope>NUCLEOTIDE SEQUENCE [LARGE SCALE GENOMIC DNA]</scope>
    <source>
        <strain evidence="9">ER-17-0199</strain>
        <tissue evidence="9">Blubber</tissue>
    </source>
</reference>
<evidence type="ECO:0000256" key="2">
    <source>
        <dbReference type="ARBA" id="ARBA00022792"/>
    </source>
</evidence>
<evidence type="ECO:0000256" key="5">
    <source>
        <dbReference type="ARBA" id="ARBA00023157"/>
    </source>
</evidence>
<name>A0AB34H681_ESCRO</name>
<comment type="subcellular location">
    <subcellularLocation>
        <location evidence="7">Mitochondrion inner membrane</location>
        <topology evidence="7">Lipid-anchor</topology>
    </subcellularLocation>
</comment>
<keyword evidence="1" id="KW-0519">Myristate</keyword>
<dbReference type="Pfam" id="PF05300">
    <property type="entry name" value="MIC19_MIC25"/>
    <property type="match status" value="1"/>
</dbReference>